<protein>
    <submittedName>
        <fullName evidence="1">Uncharacterized protein</fullName>
    </submittedName>
</protein>
<evidence type="ECO:0000313" key="2">
    <source>
        <dbReference type="Proteomes" id="UP000829116"/>
    </source>
</evidence>
<reference evidence="1" key="1">
    <citation type="submission" date="2022-03" db="EMBL/GenBank/DDBJ databases">
        <title>ESBL-producing Moellerella wisconsensis and Escherichia marmotae isolated from wild game meat.</title>
        <authorList>
            <person name="Biggel M."/>
        </authorList>
    </citation>
    <scope>NUCLEOTIDE SEQUENCE</scope>
    <source>
        <strain evidence="1">W51</strain>
    </source>
</reference>
<organism evidence="1 2">
    <name type="scientific">Moellerella wisconsensis</name>
    <dbReference type="NCBI Taxonomy" id="158849"/>
    <lineage>
        <taxon>Bacteria</taxon>
        <taxon>Pseudomonadati</taxon>
        <taxon>Pseudomonadota</taxon>
        <taxon>Gammaproteobacteria</taxon>
        <taxon>Enterobacterales</taxon>
        <taxon>Morganellaceae</taxon>
        <taxon>Moellerella</taxon>
    </lineage>
</organism>
<sequence length="63" mass="7313">MTEEGLRLVDLANFENAYILCVRDNEAVIRKLNDALNAFNIGINERPPMNKEEAERYFRSLIV</sequence>
<accession>A0A9Q8Q2Q9</accession>
<dbReference type="AlphaFoldDB" id="A0A9Q8Q2Q9"/>
<name>A0A9Q8Q2Q9_9GAMM</name>
<proteinExistence type="predicted"/>
<evidence type="ECO:0000313" key="1">
    <source>
        <dbReference type="EMBL" id="UNH31395.1"/>
    </source>
</evidence>
<dbReference type="EMBL" id="CP093245">
    <property type="protein sequence ID" value="UNH31395.1"/>
    <property type="molecule type" value="Genomic_DNA"/>
</dbReference>
<dbReference type="Proteomes" id="UP000829116">
    <property type="component" value="Chromosome"/>
</dbReference>
<dbReference type="RefSeq" id="WP_241542425.1">
    <property type="nucleotide sequence ID" value="NZ_CAWQWN010000001.1"/>
</dbReference>
<gene>
    <name evidence="1" type="ORF">MNY72_03485</name>
</gene>